<dbReference type="EMBL" id="MH029530">
    <property type="protein sequence ID" value="AVQ10271.1"/>
    <property type="molecule type" value="Genomic_DNA"/>
</dbReference>
<sequence>MDPLFGGLLTGGLSLFGNLMGQSNNQSMMQQQQAFQAEMSNTAYQRASTDMKAAGLNPMMMFGSGSAASSPSGATPMQSPMTNFGDSMQKGISTAVAMKTADATINNLVEQNAKIKAETLTEARRPLLVGEQAVATARHGERDAAETYKTREAMPIVLNEALRSENEKELRATPAGKLLDQAGMAGRKISDVISPATNLISSAKGIKGLFSGDFEHRFRGDRTTNIRNYYNQ</sequence>
<protein>
    <submittedName>
        <fullName evidence="1">Minor capsid protein</fullName>
    </submittedName>
</protein>
<evidence type="ECO:0000313" key="1">
    <source>
        <dbReference type="EMBL" id="AVQ10271.1"/>
    </source>
</evidence>
<proteinExistence type="predicted"/>
<organism evidence="1">
    <name type="scientific">Gokushovirinae environmental samples</name>
    <dbReference type="NCBI Taxonomy" id="1478972"/>
    <lineage>
        <taxon>Viruses</taxon>
        <taxon>Monodnaviria</taxon>
        <taxon>Sangervirae</taxon>
        <taxon>Phixviricota</taxon>
        <taxon>Malgrandaviricetes</taxon>
        <taxon>Petitvirales</taxon>
        <taxon>Microviridae</taxon>
        <taxon>environmental samples</taxon>
    </lineage>
</organism>
<accession>A0A2R3UAJ6</accession>
<reference evidence="1" key="1">
    <citation type="submission" date="2018-03" db="EMBL/GenBank/DDBJ databases">
        <title>Twenty-four Novel Viral Genomes identified from the Dushanzi Mud Volcanic Sediment in Xinjiang, China.</title>
        <authorList>
            <person name="Han L."/>
        </authorList>
    </citation>
    <scope>NUCLEOTIDE SEQUENCE</scope>
</reference>
<name>A0A2R3UAJ6_9VIRU</name>